<dbReference type="InterPro" id="IPR002645">
    <property type="entry name" value="STAS_dom"/>
</dbReference>
<dbReference type="Gene3D" id="3.30.750.24">
    <property type="entry name" value="STAS domain"/>
    <property type="match status" value="1"/>
</dbReference>
<proteinExistence type="predicted"/>
<dbReference type="PANTHER" id="PTHR33495:SF2">
    <property type="entry name" value="ANTI-SIGMA FACTOR ANTAGONIST TM_1081-RELATED"/>
    <property type="match status" value="1"/>
</dbReference>
<dbReference type="Proteomes" id="UP000239494">
    <property type="component" value="Unassembled WGS sequence"/>
</dbReference>
<evidence type="ECO:0000313" key="3">
    <source>
        <dbReference type="Proteomes" id="UP000239494"/>
    </source>
</evidence>
<dbReference type="PANTHER" id="PTHR33495">
    <property type="entry name" value="ANTI-SIGMA FACTOR ANTAGONIST TM_1081-RELATED-RELATED"/>
    <property type="match status" value="1"/>
</dbReference>
<keyword evidence="3" id="KW-1185">Reference proteome</keyword>
<name>A0A2T0TGN9_9PSEU</name>
<dbReference type="InterPro" id="IPR036513">
    <property type="entry name" value="STAS_dom_sf"/>
</dbReference>
<dbReference type="AlphaFoldDB" id="A0A2T0TGN9"/>
<dbReference type="RefSeq" id="WP_170155744.1">
    <property type="nucleotide sequence ID" value="NZ_PVTF01000002.1"/>
</dbReference>
<sequence>MTGPSLPLAPVGHALTIRVVRGRRSAIVRVDGEFGIDSAQRLGRELWDLCERFPFVVVDCEGLTFLGSAGLTVLLKVGIDARERRHELRFVITKPAVLAVLRVSKADTVLSVFSSMNDALAD</sequence>
<accession>A0A2T0TGN9</accession>
<reference evidence="2 3" key="1">
    <citation type="submission" date="2018-03" db="EMBL/GenBank/DDBJ databases">
        <title>Genomic Encyclopedia of Archaeal and Bacterial Type Strains, Phase II (KMG-II): from individual species to whole genera.</title>
        <authorList>
            <person name="Goeker M."/>
        </authorList>
    </citation>
    <scope>NUCLEOTIDE SEQUENCE [LARGE SCALE GENOMIC DNA]</scope>
    <source>
        <strain evidence="2 3">DSM 44720</strain>
    </source>
</reference>
<dbReference type="SUPFAM" id="SSF52091">
    <property type="entry name" value="SpoIIaa-like"/>
    <property type="match status" value="1"/>
</dbReference>
<organism evidence="2 3">
    <name type="scientific">Umezawaea tangerina</name>
    <dbReference type="NCBI Taxonomy" id="84725"/>
    <lineage>
        <taxon>Bacteria</taxon>
        <taxon>Bacillati</taxon>
        <taxon>Actinomycetota</taxon>
        <taxon>Actinomycetes</taxon>
        <taxon>Pseudonocardiales</taxon>
        <taxon>Pseudonocardiaceae</taxon>
        <taxon>Umezawaea</taxon>
    </lineage>
</organism>
<dbReference type="CDD" id="cd07043">
    <property type="entry name" value="STAS_anti-anti-sigma_factors"/>
    <property type="match status" value="1"/>
</dbReference>
<dbReference type="Pfam" id="PF01740">
    <property type="entry name" value="STAS"/>
    <property type="match status" value="1"/>
</dbReference>
<evidence type="ECO:0000259" key="1">
    <source>
        <dbReference type="PROSITE" id="PS50801"/>
    </source>
</evidence>
<dbReference type="PROSITE" id="PS50801">
    <property type="entry name" value="STAS"/>
    <property type="match status" value="1"/>
</dbReference>
<comment type="caution">
    <text evidence="2">The sequence shown here is derived from an EMBL/GenBank/DDBJ whole genome shotgun (WGS) entry which is preliminary data.</text>
</comment>
<feature type="domain" description="STAS" evidence="1">
    <location>
        <begin position="15"/>
        <end position="122"/>
    </location>
</feature>
<evidence type="ECO:0000313" key="2">
    <source>
        <dbReference type="EMBL" id="PRY44872.1"/>
    </source>
</evidence>
<dbReference type="EMBL" id="PVTF01000002">
    <property type="protein sequence ID" value="PRY44872.1"/>
    <property type="molecule type" value="Genomic_DNA"/>
</dbReference>
<gene>
    <name evidence="2" type="ORF">CLV43_102437</name>
</gene>
<dbReference type="GO" id="GO:0043856">
    <property type="term" value="F:anti-sigma factor antagonist activity"/>
    <property type="evidence" value="ECO:0007669"/>
    <property type="project" value="TreeGrafter"/>
</dbReference>
<protein>
    <submittedName>
        <fullName evidence="2">Anti-anti-sigma factor</fullName>
    </submittedName>
</protein>